<feature type="chain" id="PRO_5011485809" evidence="1">
    <location>
        <begin position="25"/>
        <end position="401"/>
    </location>
</feature>
<dbReference type="SUPFAM" id="SSF53474">
    <property type="entry name" value="alpha/beta-Hydrolases"/>
    <property type="match status" value="1"/>
</dbReference>
<dbReference type="PROSITE" id="PS51257">
    <property type="entry name" value="PROKAR_LIPOPROTEIN"/>
    <property type="match status" value="1"/>
</dbReference>
<dbReference type="InterPro" id="IPR005152">
    <property type="entry name" value="Lipase_secreted"/>
</dbReference>
<feature type="signal peptide" evidence="1">
    <location>
        <begin position="1"/>
        <end position="24"/>
    </location>
</feature>
<dbReference type="Pfam" id="PF03583">
    <property type="entry name" value="LIP"/>
    <property type="match status" value="1"/>
</dbReference>
<dbReference type="PANTHER" id="PTHR34853">
    <property type="match status" value="1"/>
</dbReference>
<dbReference type="Proteomes" id="UP000198916">
    <property type="component" value="Unassembled WGS sequence"/>
</dbReference>
<dbReference type="GO" id="GO:0016042">
    <property type="term" value="P:lipid catabolic process"/>
    <property type="evidence" value="ECO:0007669"/>
    <property type="project" value="InterPro"/>
</dbReference>
<dbReference type="GO" id="GO:0004806">
    <property type="term" value="F:triacylglycerol lipase activity"/>
    <property type="evidence" value="ECO:0007669"/>
    <property type="project" value="InterPro"/>
</dbReference>
<evidence type="ECO:0000313" key="3">
    <source>
        <dbReference type="Proteomes" id="UP000198916"/>
    </source>
</evidence>
<name>A0A1H7TJG9_9SPHI</name>
<dbReference type="AlphaFoldDB" id="A0A1H7TJG9"/>
<dbReference type="OrthoDB" id="9798122at2"/>
<organism evidence="2 3">
    <name type="scientific">Parapedobacter koreensis</name>
    <dbReference type="NCBI Taxonomy" id="332977"/>
    <lineage>
        <taxon>Bacteria</taxon>
        <taxon>Pseudomonadati</taxon>
        <taxon>Bacteroidota</taxon>
        <taxon>Sphingobacteriia</taxon>
        <taxon>Sphingobacteriales</taxon>
        <taxon>Sphingobacteriaceae</taxon>
        <taxon>Parapedobacter</taxon>
    </lineage>
</organism>
<reference evidence="3" key="1">
    <citation type="submission" date="2016-10" db="EMBL/GenBank/DDBJ databases">
        <authorList>
            <person name="Varghese N."/>
            <person name="Submissions S."/>
        </authorList>
    </citation>
    <scope>NUCLEOTIDE SEQUENCE [LARGE SCALE GENOMIC DNA]</scope>
    <source>
        <strain evidence="3">Jip14</strain>
    </source>
</reference>
<dbReference type="STRING" id="332977.SAMN05421740_111111"/>
<proteinExistence type="predicted"/>
<dbReference type="PANTHER" id="PTHR34853:SF1">
    <property type="entry name" value="LIPASE 5"/>
    <property type="match status" value="1"/>
</dbReference>
<keyword evidence="1" id="KW-0732">Signal</keyword>
<dbReference type="InterPro" id="IPR029058">
    <property type="entry name" value="AB_hydrolase_fold"/>
</dbReference>
<keyword evidence="3" id="KW-1185">Reference proteome</keyword>
<dbReference type="Gene3D" id="1.10.260.160">
    <property type="match status" value="1"/>
</dbReference>
<gene>
    <name evidence="2" type="ORF">SAMN05421740_111111</name>
</gene>
<dbReference type="EMBL" id="FNZR01000011">
    <property type="protein sequence ID" value="SEL85042.1"/>
    <property type="molecule type" value="Genomic_DNA"/>
</dbReference>
<evidence type="ECO:0000256" key="1">
    <source>
        <dbReference type="SAM" id="SignalP"/>
    </source>
</evidence>
<evidence type="ECO:0000313" key="2">
    <source>
        <dbReference type="EMBL" id="SEL85042.1"/>
    </source>
</evidence>
<dbReference type="Gene3D" id="3.40.50.1820">
    <property type="entry name" value="alpha/beta hydrolase"/>
    <property type="match status" value="1"/>
</dbReference>
<dbReference type="PIRSF" id="PIRSF029171">
    <property type="entry name" value="Esterase_LipA"/>
    <property type="match status" value="1"/>
</dbReference>
<protein>
    <submittedName>
        <fullName evidence="2">Pimeloyl-ACP methyl ester carboxylesterase</fullName>
    </submittedName>
</protein>
<sequence>MKTPKIYYAGLYFLIAGLFSSCSSDDDNPSPDVTFEYLISEEEAAQVSVEEIKARFPNPAAALLIASDVTAYRVTYKTQFPAGNPIEASGLVIIPKNKTENLTLLGFQHGTITADNEAPSSYLPNGNMEAYVAGTVGASLAKGYIVVMPDYIGYGVSSNIPHPYQEKASLAQASLDMLRAAKELAISKELGIRKEVRLVGYSEGGYATLALHQAIEESAADEFTVEASYPAAGAYDMLGTAEWVVSQNRDLEEGATGLYLWALVTYQQLYGINAQLTDILQPAAAQSVATAIAQGSITAAQLSNNPGEVFTPSFAQGIQQGTNTAFVAALQQNNSYDWKPNAPVVFFHALADDIVPVLNAQTAESTMKALGANVQFVPLGNIGHREGANAYIQAVVPMLIQ</sequence>
<accession>A0A1H7TJG9</accession>
<dbReference type="RefSeq" id="WP_090608715.1">
    <property type="nucleotide sequence ID" value="NZ_FNZR01000011.1"/>
</dbReference>